<dbReference type="GO" id="GO:0015074">
    <property type="term" value="P:DNA integration"/>
    <property type="evidence" value="ECO:0007669"/>
    <property type="project" value="InterPro"/>
</dbReference>
<dbReference type="GO" id="GO:0003677">
    <property type="term" value="F:DNA binding"/>
    <property type="evidence" value="ECO:0007669"/>
    <property type="project" value="InterPro"/>
</dbReference>
<dbReference type="GO" id="GO:0006310">
    <property type="term" value="P:DNA recombination"/>
    <property type="evidence" value="ECO:0007669"/>
    <property type="project" value="UniProtKB-KW"/>
</dbReference>
<dbReference type="InterPro" id="IPR002104">
    <property type="entry name" value="Integrase_catalytic"/>
</dbReference>
<dbReference type="SUPFAM" id="SSF56349">
    <property type="entry name" value="DNA breaking-rejoining enzymes"/>
    <property type="match status" value="1"/>
</dbReference>
<proteinExistence type="predicted"/>
<dbReference type="PANTHER" id="PTHR30349:SF81">
    <property type="entry name" value="TYROSINE RECOMBINASE XERC"/>
    <property type="match status" value="1"/>
</dbReference>
<keyword evidence="3" id="KW-0614">Plasmid</keyword>
<evidence type="ECO:0000256" key="1">
    <source>
        <dbReference type="ARBA" id="ARBA00023172"/>
    </source>
</evidence>
<dbReference type="AlphaFoldDB" id="A0A1Z4M2D2"/>
<dbReference type="InterPro" id="IPR011010">
    <property type="entry name" value="DNA_brk_join_enz"/>
</dbReference>
<evidence type="ECO:0000313" key="4">
    <source>
        <dbReference type="Proteomes" id="UP000218418"/>
    </source>
</evidence>
<evidence type="ECO:0000259" key="2">
    <source>
        <dbReference type="PROSITE" id="PS51898"/>
    </source>
</evidence>
<organism evidence="3 4">
    <name type="scientific">Calothrix parasitica NIES-267</name>
    <dbReference type="NCBI Taxonomy" id="1973488"/>
    <lineage>
        <taxon>Bacteria</taxon>
        <taxon>Bacillati</taxon>
        <taxon>Cyanobacteriota</taxon>
        <taxon>Cyanophyceae</taxon>
        <taxon>Nostocales</taxon>
        <taxon>Calotrichaceae</taxon>
        <taxon>Calothrix</taxon>
    </lineage>
</organism>
<geneLocation type="plasmid" evidence="4">
    <name>Plasmid1 dna</name>
</geneLocation>
<gene>
    <name evidence="3" type="ORF">NIES267_71540</name>
</gene>
<keyword evidence="4" id="KW-1185">Reference proteome</keyword>
<evidence type="ECO:0000313" key="3">
    <source>
        <dbReference type="EMBL" id="BAY87630.1"/>
    </source>
</evidence>
<dbReference type="Gene3D" id="1.10.443.10">
    <property type="entry name" value="Intergrase catalytic core"/>
    <property type="match status" value="1"/>
</dbReference>
<dbReference type="Pfam" id="PF00589">
    <property type="entry name" value="Phage_integrase"/>
    <property type="match status" value="1"/>
</dbReference>
<dbReference type="Proteomes" id="UP000218418">
    <property type="component" value="Plasmid plasmid1"/>
</dbReference>
<dbReference type="InterPro" id="IPR050090">
    <property type="entry name" value="Tyrosine_recombinase_XerCD"/>
</dbReference>
<keyword evidence="1" id="KW-0233">DNA recombination</keyword>
<feature type="domain" description="Tyr recombinase" evidence="2">
    <location>
        <begin position="133"/>
        <end position="318"/>
    </location>
</feature>
<reference evidence="3 4" key="1">
    <citation type="submission" date="2017-06" db="EMBL/GenBank/DDBJ databases">
        <title>Genome sequencing of cyanobaciteial culture collection at National Institute for Environmental Studies (NIES).</title>
        <authorList>
            <person name="Hirose Y."/>
            <person name="Shimura Y."/>
            <person name="Fujisawa T."/>
            <person name="Nakamura Y."/>
            <person name="Kawachi M."/>
        </authorList>
    </citation>
    <scope>NUCLEOTIDE SEQUENCE [LARGE SCALE GENOMIC DNA]</scope>
    <source>
        <strain evidence="3 4">NIES-267</strain>
        <plasmid evidence="4">Plasmid1 dna</plasmid>
    </source>
</reference>
<name>A0A1Z4M2D2_9CYAN</name>
<dbReference type="PANTHER" id="PTHR30349">
    <property type="entry name" value="PHAGE INTEGRASE-RELATED"/>
    <property type="match status" value="1"/>
</dbReference>
<accession>A0A1Z4M2D2</accession>
<dbReference type="PROSITE" id="PS51898">
    <property type="entry name" value="TYR_RECOMBINASE"/>
    <property type="match status" value="1"/>
</dbReference>
<protein>
    <submittedName>
        <fullName evidence="3">Phage integrase</fullName>
    </submittedName>
</protein>
<dbReference type="CDD" id="cd00397">
    <property type="entry name" value="DNA_BRE_C"/>
    <property type="match status" value="1"/>
</dbReference>
<dbReference type="EMBL" id="AP018228">
    <property type="protein sequence ID" value="BAY87630.1"/>
    <property type="molecule type" value="Genomic_DNA"/>
</dbReference>
<dbReference type="InterPro" id="IPR013762">
    <property type="entry name" value="Integrase-like_cat_sf"/>
</dbReference>
<dbReference type="OrthoDB" id="9801717at2"/>
<sequence>MSDEKPHNIGDNYSFNSQSLGLTQPVPLTLHPAEVYIRSLGKGSRRTMREALNAIAKLLTDNECDATTLDWSKLKYQHTAIVRSILMEKYSPAMANKMLCALRRTLKEAWRLELMTREQYARAADISSISGKSLLKGRSLNASEVFKLWDNSLNDYSNLGARDAALLGVLAVGLRRSEVTNLDLSNFKSRTRSLNIQRSKSNSERILYLPKQAVEVIKQWLVIRGKEPGPLLYPLNKGHKIIHRRMSDQGILRALQRRGERAGVKGFTPHDFRRTFISDLLDLGVDIVTVQKIVDHASPNTTAKYDRRGEKVKKQAVDLLNLPDISVKKTPTKQNKKRPSKDSVLKCPNCKSKELLKDGFQVLADGNQHQRFRCQKCDYAFTPLLSVPDKKG</sequence>